<dbReference type="SUPFAM" id="SSF53474">
    <property type="entry name" value="alpha/beta-Hydrolases"/>
    <property type="match status" value="1"/>
</dbReference>
<reference evidence="3" key="1">
    <citation type="submission" date="2019-03" db="EMBL/GenBank/DDBJ databases">
        <title>Single cell metagenomics reveals metabolic interactions within the superorganism composed of flagellate Streblomastix strix and complex community of Bacteroidetes bacteria on its surface.</title>
        <authorList>
            <person name="Treitli S.C."/>
            <person name="Kolisko M."/>
            <person name="Husnik F."/>
            <person name="Keeling P."/>
            <person name="Hampl V."/>
        </authorList>
    </citation>
    <scope>NUCLEOTIDE SEQUENCE</scope>
    <source>
        <strain evidence="3">STM</strain>
    </source>
</reference>
<dbReference type="InterPro" id="IPR050300">
    <property type="entry name" value="GDXG_lipolytic_enzyme"/>
</dbReference>
<organism evidence="3">
    <name type="scientific">termite gut metagenome</name>
    <dbReference type="NCBI Taxonomy" id="433724"/>
    <lineage>
        <taxon>unclassified sequences</taxon>
        <taxon>metagenomes</taxon>
        <taxon>organismal metagenomes</taxon>
    </lineage>
</organism>
<protein>
    <submittedName>
        <fullName evidence="3">Carboxylesterase NlhH</fullName>
        <ecNumber evidence="3">3.1.1.1</ecNumber>
    </submittedName>
</protein>
<comment type="caution">
    <text evidence="3">The sequence shown here is derived from an EMBL/GenBank/DDBJ whole genome shotgun (WGS) entry which is preliminary data.</text>
</comment>
<keyword evidence="1 3" id="KW-0378">Hydrolase</keyword>
<evidence type="ECO:0000259" key="2">
    <source>
        <dbReference type="Pfam" id="PF20434"/>
    </source>
</evidence>
<dbReference type="GO" id="GO:0106435">
    <property type="term" value="F:carboxylesterase activity"/>
    <property type="evidence" value="ECO:0007669"/>
    <property type="project" value="UniProtKB-EC"/>
</dbReference>
<name>A0A5J4RFU2_9ZZZZ</name>
<dbReference type="EMBL" id="SNRY01001231">
    <property type="protein sequence ID" value="KAA6332512.1"/>
    <property type="molecule type" value="Genomic_DNA"/>
</dbReference>
<evidence type="ECO:0000313" key="3">
    <source>
        <dbReference type="EMBL" id="KAA6332512.1"/>
    </source>
</evidence>
<dbReference type="Pfam" id="PF20434">
    <property type="entry name" value="BD-FAE"/>
    <property type="match status" value="1"/>
</dbReference>
<dbReference type="InterPro" id="IPR049492">
    <property type="entry name" value="BD-FAE-like_dom"/>
</dbReference>
<feature type="domain" description="BD-FAE-like" evidence="2">
    <location>
        <begin position="48"/>
        <end position="213"/>
    </location>
</feature>
<proteinExistence type="predicted"/>
<dbReference type="PANTHER" id="PTHR48081">
    <property type="entry name" value="AB HYDROLASE SUPERFAMILY PROTEIN C4A8.06C"/>
    <property type="match status" value="1"/>
</dbReference>
<dbReference type="Gene3D" id="3.40.50.1820">
    <property type="entry name" value="alpha/beta hydrolase"/>
    <property type="match status" value="1"/>
</dbReference>
<sequence>MKKYLFLSLSLGLFSVHCAFSQTGNYRLLQDIPYRTSGDSYAIERCKLDIYYPEGVKDFPTVVWFHGGGLTGGNKSIPEELKNDGIAVVAVNYRLLPKGDIRDCIDDAAAAVAWTFNEIGKYGGDTKKIVLSGHSAGGYLITLIGLDKKWLAGYHIDADSVAALIPFSGQAITHYSYRKTQGIKETQPTIDEFAPLYHVRADAPPLILVSGDRELELLGRYEENAYFRRMMLLTGHKETYLYELDGYDHGAMAAPAFYILKKHINKLFSLSGTRSSLP</sequence>
<evidence type="ECO:0000256" key="1">
    <source>
        <dbReference type="ARBA" id="ARBA00022801"/>
    </source>
</evidence>
<dbReference type="AlphaFoldDB" id="A0A5J4RFU2"/>
<dbReference type="InterPro" id="IPR029058">
    <property type="entry name" value="AB_hydrolase_fold"/>
</dbReference>
<gene>
    <name evidence="3" type="ORF">EZS27_018985</name>
</gene>
<dbReference type="EC" id="3.1.1.1" evidence="3"/>
<accession>A0A5J4RFU2</accession>
<dbReference type="PANTHER" id="PTHR48081:SF9">
    <property type="entry name" value="CARBOXYLESTERASE"/>
    <property type="match status" value="1"/>
</dbReference>